<dbReference type="RefSeq" id="WP_048931014.1">
    <property type="nucleotide sequence ID" value="NZ_KQ235884.1"/>
</dbReference>
<reference evidence="1 2" key="1">
    <citation type="submission" date="2011-04" db="EMBL/GenBank/DDBJ databases">
        <title>The Genome Sequence of Clostridium citroniae WAL-19142.</title>
        <authorList>
            <consortium name="The Broad Institute Genome Sequencing Platform"/>
            <person name="Earl A."/>
            <person name="Ward D."/>
            <person name="Feldgarden M."/>
            <person name="Gevers D."/>
            <person name="Warren Y.A."/>
            <person name="Tyrrell K.L."/>
            <person name="Citron D.M."/>
            <person name="Goldstein E.J."/>
            <person name="Daigneault M."/>
            <person name="Allen-Vercoe E."/>
            <person name="Young S.K."/>
            <person name="Zeng Q."/>
            <person name="Gargeya S."/>
            <person name="Fitzgerald M."/>
            <person name="Haas B."/>
            <person name="Abouelleil A."/>
            <person name="Alvarado L."/>
            <person name="Arachchi H.M."/>
            <person name="Berlin A."/>
            <person name="Brown A."/>
            <person name="Chapman S.B."/>
            <person name="Chen Z."/>
            <person name="Dunbar C."/>
            <person name="Freedman E."/>
            <person name="Gearin G."/>
            <person name="Gellesch M."/>
            <person name="Goldberg J."/>
            <person name="Griggs A."/>
            <person name="Gujja S."/>
            <person name="Heilman E.R."/>
            <person name="Heiman D."/>
            <person name="Howarth C."/>
            <person name="Larson L."/>
            <person name="Lui A."/>
            <person name="MacDonald P.J."/>
            <person name="Mehta T."/>
            <person name="Montmayeur A."/>
            <person name="Murphy C."/>
            <person name="Neiman D."/>
            <person name="Pearson M."/>
            <person name="Priest M."/>
            <person name="Roberts A."/>
            <person name="Saif S."/>
            <person name="Shea T."/>
            <person name="Shenoy N."/>
            <person name="Sisk P."/>
            <person name="Stolte C."/>
            <person name="Sykes S."/>
            <person name="White J."/>
            <person name="Yandava C."/>
            <person name="Wortman J."/>
            <person name="Nusbaum C."/>
            <person name="Birren B."/>
        </authorList>
    </citation>
    <scope>NUCLEOTIDE SEQUENCE [LARGE SCALE GENOMIC DNA]</scope>
    <source>
        <strain evidence="1 2">WAL-19142</strain>
    </source>
</reference>
<gene>
    <name evidence="1" type="ORF">HMPREF9470_05056</name>
</gene>
<organism evidence="1 2">
    <name type="scientific">[Clostridium] citroniae WAL-19142</name>
    <dbReference type="NCBI Taxonomy" id="742734"/>
    <lineage>
        <taxon>Bacteria</taxon>
        <taxon>Bacillati</taxon>
        <taxon>Bacillota</taxon>
        <taxon>Clostridia</taxon>
        <taxon>Lachnospirales</taxon>
        <taxon>Lachnospiraceae</taxon>
        <taxon>Enterocloster</taxon>
    </lineage>
</organism>
<dbReference type="Proteomes" id="UP000037392">
    <property type="component" value="Unassembled WGS sequence"/>
</dbReference>
<dbReference type="PATRIC" id="fig|742734.4.peg.5410"/>
<dbReference type="AlphaFoldDB" id="A0A0J9EDL3"/>
<evidence type="ECO:0000313" key="1">
    <source>
        <dbReference type="EMBL" id="KMW13745.1"/>
    </source>
</evidence>
<comment type="caution">
    <text evidence="1">The sequence shown here is derived from an EMBL/GenBank/DDBJ whole genome shotgun (WGS) entry which is preliminary data.</text>
</comment>
<sequence length="132" mass="15391">MAWQTPKTNWKQGDKVNMQDYNRWKNNITYLRELSLEVYKAYTLTDMGTDKAYTDYIYADEINTIEANLAALPVHTYPFVIGEQQTYYPNQPTPDYKEFNRIESACLLIYNNLTGQISGRKRLSIRLGGGKF</sequence>
<dbReference type="EMBL" id="ADLK01000043">
    <property type="protein sequence ID" value="KMW13745.1"/>
    <property type="molecule type" value="Genomic_DNA"/>
</dbReference>
<name>A0A0J9EDL3_9FIRM</name>
<dbReference type="OrthoDB" id="2613847at2"/>
<evidence type="ECO:0000313" key="2">
    <source>
        <dbReference type="Proteomes" id="UP000037392"/>
    </source>
</evidence>
<accession>A0A0J9EDL3</accession>
<proteinExistence type="predicted"/>
<protein>
    <submittedName>
        <fullName evidence="1">Uncharacterized protein</fullName>
    </submittedName>
</protein>
<dbReference type="GeneID" id="93166816"/>